<sequence>MQRNKNFKRKQILREGRNQGKIGKKPTSCEFALVGAFLIVILLLGGHFVTHFASTNEEQGPYKIKASHIFESQFKVVDALVTEIIILQMAYENDPFRIFIKSGLTPIQDRLSSLRAQLQQYEKMHDKIPGGPENFIATSFAQLDEVQEELEGLESVLSGFIVAQRNQTDELEEALYDFVQILQNTEAIDSLRSEGIDVTTWNSALYLIDHQYNHVSNPNENTDLLLRDLINLRDLLIFYTNGFKTREDMNLFYLSEYNTVLEMKQEQGGGEILLVDESDIDDRVFLDNIKTQDPTFYEALTASEDGKRARKPWDDFVKDRQKLNDQDEIMKNSSSYVTEGFIKIWQYENMLTHTPRVDEFLDLKIMMENDIDDLKARLGSLRYKFVKLKPEKNQFHGEIFGFCVL</sequence>
<protein>
    <submittedName>
        <fullName evidence="2">Thymidylate kinase</fullName>
    </submittedName>
</protein>
<keyword evidence="1" id="KW-0472">Membrane</keyword>
<reference evidence="2 3" key="1">
    <citation type="submission" date="2015-12" db="EMBL/GenBank/DDBJ databases">
        <title>The genome of Folsomia candida.</title>
        <authorList>
            <person name="Faddeeva A."/>
            <person name="Derks M.F."/>
            <person name="Anvar Y."/>
            <person name="Smit S."/>
            <person name="Van Straalen N."/>
            <person name="Roelofs D."/>
        </authorList>
    </citation>
    <scope>NUCLEOTIDE SEQUENCE [LARGE SCALE GENOMIC DNA]</scope>
    <source>
        <strain evidence="2 3">VU population</strain>
        <tissue evidence="2">Whole body</tissue>
    </source>
</reference>
<accession>A0A226DIL2</accession>
<evidence type="ECO:0000313" key="3">
    <source>
        <dbReference type="Proteomes" id="UP000198287"/>
    </source>
</evidence>
<dbReference type="EMBL" id="LNIX01000019">
    <property type="protein sequence ID" value="OXA44431.1"/>
    <property type="molecule type" value="Genomic_DNA"/>
</dbReference>
<dbReference type="GO" id="GO:0016301">
    <property type="term" value="F:kinase activity"/>
    <property type="evidence" value="ECO:0007669"/>
    <property type="project" value="UniProtKB-KW"/>
</dbReference>
<gene>
    <name evidence="2" type="ORF">Fcan01_20401</name>
</gene>
<organism evidence="2 3">
    <name type="scientific">Folsomia candida</name>
    <name type="common">Springtail</name>
    <dbReference type="NCBI Taxonomy" id="158441"/>
    <lineage>
        <taxon>Eukaryota</taxon>
        <taxon>Metazoa</taxon>
        <taxon>Ecdysozoa</taxon>
        <taxon>Arthropoda</taxon>
        <taxon>Hexapoda</taxon>
        <taxon>Collembola</taxon>
        <taxon>Entomobryomorpha</taxon>
        <taxon>Isotomoidea</taxon>
        <taxon>Isotomidae</taxon>
        <taxon>Proisotominae</taxon>
        <taxon>Folsomia</taxon>
    </lineage>
</organism>
<evidence type="ECO:0000313" key="2">
    <source>
        <dbReference type="EMBL" id="OXA44431.1"/>
    </source>
</evidence>
<dbReference type="OrthoDB" id="8290230at2759"/>
<dbReference type="Proteomes" id="UP000198287">
    <property type="component" value="Unassembled WGS sequence"/>
</dbReference>
<evidence type="ECO:0000256" key="1">
    <source>
        <dbReference type="SAM" id="Phobius"/>
    </source>
</evidence>
<keyword evidence="1" id="KW-1133">Transmembrane helix</keyword>
<comment type="caution">
    <text evidence="2">The sequence shown here is derived from an EMBL/GenBank/DDBJ whole genome shotgun (WGS) entry which is preliminary data.</text>
</comment>
<keyword evidence="1" id="KW-0812">Transmembrane</keyword>
<keyword evidence="3" id="KW-1185">Reference proteome</keyword>
<name>A0A226DIL2_FOLCA</name>
<keyword evidence="2" id="KW-0418">Kinase</keyword>
<keyword evidence="2" id="KW-0808">Transferase</keyword>
<dbReference type="AlphaFoldDB" id="A0A226DIL2"/>
<proteinExistence type="predicted"/>
<feature type="transmembrane region" description="Helical" evidence="1">
    <location>
        <begin position="31"/>
        <end position="49"/>
    </location>
</feature>